<evidence type="ECO:0000313" key="4">
    <source>
        <dbReference type="Proteomes" id="UP000514462"/>
    </source>
</evidence>
<dbReference type="SUPFAM" id="SSF47345">
    <property type="entry name" value="Colicin E immunity proteins"/>
    <property type="match status" value="1"/>
</dbReference>
<gene>
    <name evidence="3" type="ORF">HV331_25195</name>
</gene>
<keyword evidence="2" id="KW-0079">Bacteriocin immunity</keyword>
<dbReference type="PRINTS" id="PR01299">
    <property type="entry name" value="PYOCIN"/>
</dbReference>
<evidence type="ECO:0000256" key="1">
    <source>
        <dbReference type="ARBA" id="ARBA00009346"/>
    </source>
</evidence>
<dbReference type="Gene3D" id="1.10.1200.20">
    <property type="entry name" value="Colicin E immunity protein"/>
    <property type="match status" value="1"/>
</dbReference>
<proteinExistence type="inferred from homology"/>
<evidence type="ECO:0000256" key="2">
    <source>
        <dbReference type="ARBA" id="ARBA00023025"/>
    </source>
</evidence>
<comment type="similarity">
    <text evidence="1">Belongs to the colicins ColE2/ColE8/ColE9 and pyocins S1/S2 family.</text>
</comment>
<dbReference type="EMBL" id="CP055905">
    <property type="protein sequence ID" value="QMR42828.1"/>
    <property type="molecule type" value="Genomic_DNA"/>
</dbReference>
<protein>
    <submittedName>
        <fullName evidence="3">Bacteriocin immunity protein</fullName>
    </submittedName>
</protein>
<evidence type="ECO:0000313" key="3">
    <source>
        <dbReference type="EMBL" id="QMR42828.1"/>
    </source>
</evidence>
<accession>A0AAP9R1H5</accession>
<sequence>MLRKSITEITEAEFLVFVKRISAVDYAIRDEDTAAILLSEELTEHPAASDAIYFFEIPATMEIRQWQDTSLSNKEIGSAKPKKTDYILHDGDGLELSESEESVDCI</sequence>
<dbReference type="GO" id="GO:0030153">
    <property type="term" value="P:bacteriocin immunity"/>
    <property type="evidence" value="ECO:0007669"/>
    <property type="project" value="UniProtKB-KW"/>
</dbReference>
<reference evidence="4" key="1">
    <citation type="submission" date="2020-06" db="EMBL/GenBank/DDBJ databases">
        <title>REHAB project genomes.</title>
        <authorList>
            <person name="Shaw L.P."/>
        </authorList>
    </citation>
    <scope>NUCLEOTIDE SEQUENCE [LARGE SCALE GENOMIC DNA]</scope>
    <source>
        <strain evidence="4">RHBSTW-00938</strain>
        <plasmid evidence="4">prhbstw-00938_2</plasmid>
    </source>
</reference>
<dbReference type="Pfam" id="PF01320">
    <property type="entry name" value="Colicin_Pyocin"/>
    <property type="match status" value="1"/>
</dbReference>
<dbReference type="GO" id="GO:0015643">
    <property type="term" value="F:toxic substance binding"/>
    <property type="evidence" value="ECO:0007669"/>
    <property type="project" value="InterPro"/>
</dbReference>
<keyword evidence="3" id="KW-0614">Plasmid</keyword>
<name>A0AAP9R1H5_KLEAE</name>
<geneLocation type="plasmid" evidence="4">
    <name>prhbstw-00938_2</name>
</geneLocation>
<dbReference type="AlphaFoldDB" id="A0AAP9R1H5"/>
<dbReference type="InterPro" id="IPR035900">
    <property type="entry name" value="Colicin_E_sf"/>
</dbReference>
<organism evidence="3 4">
    <name type="scientific">Klebsiella aerogenes</name>
    <name type="common">Enterobacter aerogenes</name>
    <dbReference type="NCBI Taxonomy" id="548"/>
    <lineage>
        <taxon>Bacteria</taxon>
        <taxon>Pseudomonadati</taxon>
        <taxon>Pseudomonadota</taxon>
        <taxon>Gammaproteobacteria</taxon>
        <taxon>Enterobacterales</taxon>
        <taxon>Enterobacteriaceae</taxon>
        <taxon>Klebsiella/Raoultella group</taxon>
        <taxon>Klebsiella</taxon>
    </lineage>
</organism>
<dbReference type="Proteomes" id="UP000514462">
    <property type="component" value="Plasmid pRHBSTW-00938_2"/>
</dbReference>
<dbReference type="InterPro" id="IPR000290">
    <property type="entry name" value="Colicin_pyocin"/>
</dbReference>